<comment type="subcellular location">
    <subcellularLocation>
        <location evidence="10">Cell membrane</location>
        <topology evidence="10">Multi-pass membrane protein</topology>
    </subcellularLocation>
</comment>
<keyword evidence="3 10" id="KW-0808">Transferase</keyword>
<evidence type="ECO:0000256" key="2">
    <source>
        <dbReference type="ARBA" id="ARBA00022516"/>
    </source>
</evidence>
<evidence type="ECO:0000313" key="12">
    <source>
        <dbReference type="Proteomes" id="UP000095255"/>
    </source>
</evidence>
<keyword evidence="12" id="KW-1185">Reference proteome</keyword>
<dbReference type="GO" id="GO:0008654">
    <property type="term" value="P:phospholipid biosynthetic process"/>
    <property type="evidence" value="ECO:0007669"/>
    <property type="project" value="UniProtKB-UniRule"/>
</dbReference>
<dbReference type="Pfam" id="PF02660">
    <property type="entry name" value="G3P_acyltransf"/>
    <property type="match status" value="1"/>
</dbReference>
<keyword evidence="9 10" id="KW-1208">Phospholipid metabolism</keyword>
<evidence type="ECO:0000256" key="10">
    <source>
        <dbReference type="HAMAP-Rule" id="MF_01043"/>
    </source>
</evidence>
<evidence type="ECO:0000256" key="3">
    <source>
        <dbReference type="ARBA" id="ARBA00022679"/>
    </source>
</evidence>
<evidence type="ECO:0000256" key="7">
    <source>
        <dbReference type="ARBA" id="ARBA00023136"/>
    </source>
</evidence>
<dbReference type="UniPathway" id="UPA00085"/>
<reference evidence="11 12" key="1">
    <citation type="submission" date="2016-09" db="EMBL/GenBank/DDBJ databases">
        <title>Desulfuribacillus arsenicus sp. nov., an obligately anaerobic, dissimilatory arsenic- and antimonate-reducing bacterium isolated from anoxic sediments.</title>
        <authorList>
            <person name="Abin C.A."/>
            <person name="Hollibaugh J.T."/>
        </authorList>
    </citation>
    <scope>NUCLEOTIDE SEQUENCE [LARGE SCALE GENOMIC DNA]</scope>
    <source>
        <strain evidence="11 12">MLFW-2</strain>
    </source>
</reference>
<dbReference type="GO" id="GO:0005886">
    <property type="term" value="C:plasma membrane"/>
    <property type="evidence" value="ECO:0007669"/>
    <property type="project" value="UniProtKB-SubCell"/>
</dbReference>
<comment type="catalytic activity">
    <reaction evidence="10">
        <text>an acyl phosphate + sn-glycerol 3-phosphate = a 1-acyl-sn-glycero-3-phosphate + phosphate</text>
        <dbReference type="Rhea" id="RHEA:34075"/>
        <dbReference type="ChEBI" id="CHEBI:43474"/>
        <dbReference type="ChEBI" id="CHEBI:57597"/>
        <dbReference type="ChEBI" id="CHEBI:57970"/>
        <dbReference type="ChEBI" id="CHEBI:59918"/>
        <dbReference type="EC" id="2.3.1.275"/>
    </reaction>
</comment>
<comment type="subunit">
    <text evidence="10">Probably interacts with PlsX.</text>
</comment>
<evidence type="ECO:0000256" key="4">
    <source>
        <dbReference type="ARBA" id="ARBA00022692"/>
    </source>
</evidence>
<feature type="transmembrane region" description="Helical" evidence="10">
    <location>
        <begin position="142"/>
        <end position="174"/>
    </location>
</feature>
<evidence type="ECO:0000256" key="8">
    <source>
        <dbReference type="ARBA" id="ARBA00023209"/>
    </source>
</evidence>
<keyword evidence="11" id="KW-0012">Acyltransferase</keyword>
<evidence type="ECO:0000256" key="1">
    <source>
        <dbReference type="ARBA" id="ARBA00022475"/>
    </source>
</evidence>
<dbReference type="STRING" id="1390249.BHU72_08080"/>
<feature type="transmembrane region" description="Helical" evidence="10">
    <location>
        <begin position="109"/>
        <end position="130"/>
    </location>
</feature>
<dbReference type="HAMAP" id="MF_01043">
    <property type="entry name" value="PlsY"/>
    <property type="match status" value="1"/>
</dbReference>
<dbReference type="PANTHER" id="PTHR30309">
    <property type="entry name" value="INNER MEMBRANE PROTEIN YGIH"/>
    <property type="match status" value="1"/>
</dbReference>
<dbReference type="OrthoDB" id="9777124at2"/>
<dbReference type="RefSeq" id="WP_069702881.1">
    <property type="nucleotide sequence ID" value="NZ_MJAT01000036.1"/>
</dbReference>
<dbReference type="SMART" id="SM01207">
    <property type="entry name" value="G3P_acyltransf"/>
    <property type="match status" value="1"/>
</dbReference>
<feature type="transmembrane region" description="Helical" evidence="10">
    <location>
        <begin position="45"/>
        <end position="72"/>
    </location>
</feature>
<evidence type="ECO:0000256" key="5">
    <source>
        <dbReference type="ARBA" id="ARBA00022989"/>
    </source>
</evidence>
<keyword evidence="2 10" id="KW-0444">Lipid biosynthesis</keyword>
<dbReference type="GO" id="GO:0043772">
    <property type="term" value="F:acyl-phosphate glycerol-3-phosphate acyltransferase activity"/>
    <property type="evidence" value="ECO:0007669"/>
    <property type="project" value="UniProtKB-UniRule"/>
</dbReference>
<dbReference type="PANTHER" id="PTHR30309:SF0">
    <property type="entry name" value="GLYCEROL-3-PHOSPHATE ACYLTRANSFERASE-RELATED"/>
    <property type="match status" value="1"/>
</dbReference>
<feature type="transmembrane region" description="Helical" evidence="10">
    <location>
        <begin position="78"/>
        <end position="97"/>
    </location>
</feature>
<dbReference type="InterPro" id="IPR003811">
    <property type="entry name" value="G3P_acylTferase_PlsY"/>
</dbReference>
<evidence type="ECO:0000313" key="11">
    <source>
        <dbReference type="EMBL" id="OEH84782.1"/>
    </source>
</evidence>
<keyword evidence="6 10" id="KW-0443">Lipid metabolism</keyword>
<sequence>MIASNLIGYLLGSISFSYLVGKYWAGIDIRNFGSGNAGATNTLRVLGVGPGIIVFIFDGLKGVMSVLIAEFISSGDPLVMIVAGISSIVGHNWPIYLKFKGGKGVATTIGVVASLVFWPALYSALIASILLVTTRYVSLASIVFSILIPIFVIFLGYSLSYIIFTILIAILVCLRHKENIKRLLKGTERKFGEKSR</sequence>
<keyword evidence="7 10" id="KW-0472">Membrane</keyword>
<dbReference type="Proteomes" id="UP000095255">
    <property type="component" value="Unassembled WGS sequence"/>
</dbReference>
<protein>
    <recommendedName>
        <fullName evidence="10">Glycerol-3-phosphate acyltransferase</fullName>
    </recommendedName>
    <alternativeName>
        <fullName evidence="10">Acyl-PO4 G3P acyltransferase</fullName>
    </alternativeName>
    <alternativeName>
        <fullName evidence="10">Acyl-phosphate--glycerol-3-phosphate acyltransferase</fullName>
    </alternativeName>
    <alternativeName>
        <fullName evidence="10">G3P acyltransferase</fullName>
        <shortName evidence="10">GPAT</shortName>
        <ecNumber evidence="10">2.3.1.275</ecNumber>
    </alternativeName>
    <alternativeName>
        <fullName evidence="10">Lysophosphatidic acid synthase</fullName>
        <shortName evidence="10">LPA synthase</shortName>
    </alternativeName>
</protein>
<dbReference type="NCBIfam" id="TIGR00023">
    <property type="entry name" value="glycerol-3-phosphate 1-O-acyltransferase PlsY"/>
    <property type="match status" value="1"/>
</dbReference>
<evidence type="ECO:0000256" key="6">
    <source>
        <dbReference type="ARBA" id="ARBA00023098"/>
    </source>
</evidence>
<organism evidence="11 12">
    <name type="scientific">Desulfuribacillus stibiiarsenatis</name>
    <dbReference type="NCBI Taxonomy" id="1390249"/>
    <lineage>
        <taxon>Bacteria</taxon>
        <taxon>Bacillati</taxon>
        <taxon>Bacillota</taxon>
        <taxon>Desulfuribacillia</taxon>
        <taxon>Desulfuribacillales</taxon>
        <taxon>Desulfuribacillaceae</taxon>
        <taxon>Desulfuribacillus</taxon>
    </lineage>
</organism>
<keyword evidence="4 10" id="KW-0812">Transmembrane</keyword>
<gene>
    <name evidence="10" type="primary">plsY</name>
    <name evidence="11" type="ORF">BHU72_08080</name>
</gene>
<accession>A0A1E5L3S0</accession>
<keyword evidence="8 10" id="KW-0594">Phospholipid biosynthesis</keyword>
<comment type="function">
    <text evidence="10">Catalyzes the transfer of an acyl group from acyl-phosphate (acyl-PO(4)) to glycerol-3-phosphate (G3P) to form lysophosphatidic acid (LPA). This enzyme utilizes acyl-phosphate as fatty acyl donor, but not acyl-CoA or acyl-ACP.</text>
</comment>
<proteinExistence type="inferred from homology"/>
<feature type="transmembrane region" description="Helical" evidence="10">
    <location>
        <begin position="6"/>
        <end position="25"/>
    </location>
</feature>
<comment type="pathway">
    <text evidence="10">Lipid metabolism; phospholipid metabolism.</text>
</comment>
<evidence type="ECO:0000256" key="9">
    <source>
        <dbReference type="ARBA" id="ARBA00023264"/>
    </source>
</evidence>
<dbReference type="EMBL" id="MJAT01000036">
    <property type="protein sequence ID" value="OEH84782.1"/>
    <property type="molecule type" value="Genomic_DNA"/>
</dbReference>
<keyword evidence="5 10" id="KW-1133">Transmembrane helix</keyword>
<keyword evidence="1 10" id="KW-1003">Cell membrane</keyword>
<comment type="similarity">
    <text evidence="10">Belongs to the PlsY family.</text>
</comment>
<comment type="caution">
    <text evidence="11">The sequence shown here is derived from an EMBL/GenBank/DDBJ whole genome shotgun (WGS) entry which is preliminary data.</text>
</comment>
<dbReference type="AlphaFoldDB" id="A0A1E5L3S0"/>
<name>A0A1E5L3S0_9FIRM</name>
<dbReference type="EC" id="2.3.1.275" evidence="10"/>